<dbReference type="OrthoDB" id="73901at2759"/>
<gene>
    <name evidence="5" type="ORF">PENSTE_c005G04920</name>
</gene>
<feature type="transmembrane region" description="Helical" evidence="4">
    <location>
        <begin position="75"/>
        <end position="96"/>
    </location>
</feature>
<proteinExistence type="inferred from homology"/>
<dbReference type="InterPro" id="IPR007274">
    <property type="entry name" value="Cop_transporter"/>
</dbReference>
<evidence type="ECO:0000256" key="2">
    <source>
        <dbReference type="ARBA" id="ARBA00022989"/>
    </source>
</evidence>
<sequence length="206" mass="22455">MNMDMDMDMSSTMSMATGTATSSMSMSTSTSMSSMDMDMGSGSSMMGMSDMMMTFFTSFKTPLFSETWTPTSKGQYAGTCIFLIVLAVIMRILLVIRPILEGRLFTDSAVHSMLDSHMANKDTQTAKPPNGLVLSAREVGTRWSRWRINPAAGRATYEVIVAGVAYLLMLAIMTMNVGYFLSVLAGIWLGTFIMGSVAAESAWQHC</sequence>
<keyword evidence="4" id="KW-0187">Copper transport</keyword>
<comment type="similarity">
    <text evidence="4">Belongs to the copper transporter (Ctr) (TC 1.A.56) family. SLC31A subfamily.</text>
</comment>
<comment type="subcellular location">
    <subcellularLocation>
        <location evidence="4">Membrane</location>
        <topology evidence="4">Multi-pass membrane protein</topology>
    </subcellularLocation>
</comment>
<keyword evidence="6" id="KW-1185">Reference proteome</keyword>
<evidence type="ECO:0000313" key="6">
    <source>
        <dbReference type="Proteomes" id="UP000191285"/>
    </source>
</evidence>
<keyword evidence="4" id="KW-0186">Copper</keyword>
<dbReference type="Proteomes" id="UP000191285">
    <property type="component" value="Unassembled WGS sequence"/>
</dbReference>
<evidence type="ECO:0000256" key="3">
    <source>
        <dbReference type="ARBA" id="ARBA00023136"/>
    </source>
</evidence>
<evidence type="ECO:0000256" key="4">
    <source>
        <dbReference type="RuleBase" id="RU367022"/>
    </source>
</evidence>
<evidence type="ECO:0000256" key="1">
    <source>
        <dbReference type="ARBA" id="ARBA00022692"/>
    </source>
</evidence>
<keyword evidence="2 4" id="KW-1133">Transmembrane helix</keyword>
<dbReference type="PANTHER" id="PTHR12483">
    <property type="entry name" value="SOLUTE CARRIER FAMILY 31 COPPER TRANSPORTERS"/>
    <property type="match status" value="1"/>
</dbReference>
<keyword evidence="4" id="KW-0813">Transport</keyword>
<keyword evidence="1 4" id="KW-0812">Transmembrane</keyword>
<evidence type="ECO:0000313" key="5">
    <source>
        <dbReference type="EMBL" id="OQE26764.1"/>
    </source>
</evidence>
<keyword evidence="4" id="KW-0406">Ion transport</keyword>
<reference evidence="6" key="1">
    <citation type="journal article" date="2017" name="Nat. Microbiol.">
        <title>Global analysis of biosynthetic gene clusters reveals vast potential of secondary metabolite production in Penicillium species.</title>
        <authorList>
            <person name="Nielsen J.C."/>
            <person name="Grijseels S."/>
            <person name="Prigent S."/>
            <person name="Ji B."/>
            <person name="Dainat J."/>
            <person name="Nielsen K.F."/>
            <person name="Frisvad J.C."/>
            <person name="Workman M."/>
            <person name="Nielsen J."/>
        </authorList>
    </citation>
    <scope>NUCLEOTIDE SEQUENCE [LARGE SCALE GENOMIC DNA]</scope>
    <source>
        <strain evidence="6">IBT 24891</strain>
    </source>
</reference>
<protein>
    <recommendedName>
        <fullName evidence="4">Copper transport protein</fullName>
    </recommendedName>
</protein>
<feature type="transmembrane region" description="Helical" evidence="4">
    <location>
        <begin position="155"/>
        <end position="173"/>
    </location>
</feature>
<feature type="transmembrane region" description="Helical" evidence="4">
    <location>
        <begin position="179"/>
        <end position="199"/>
    </location>
</feature>
<name>A0A1V6TLA1_9EURO</name>
<dbReference type="Pfam" id="PF04145">
    <property type="entry name" value="Ctr"/>
    <property type="match status" value="1"/>
</dbReference>
<comment type="caution">
    <text evidence="5">The sequence shown here is derived from an EMBL/GenBank/DDBJ whole genome shotgun (WGS) entry which is preliminary data.</text>
</comment>
<dbReference type="GO" id="GO:0005375">
    <property type="term" value="F:copper ion transmembrane transporter activity"/>
    <property type="evidence" value="ECO:0007669"/>
    <property type="project" value="UniProtKB-UniRule"/>
</dbReference>
<organism evidence="5 6">
    <name type="scientific">Penicillium steckii</name>
    <dbReference type="NCBI Taxonomy" id="303698"/>
    <lineage>
        <taxon>Eukaryota</taxon>
        <taxon>Fungi</taxon>
        <taxon>Dikarya</taxon>
        <taxon>Ascomycota</taxon>
        <taxon>Pezizomycotina</taxon>
        <taxon>Eurotiomycetes</taxon>
        <taxon>Eurotiomycetidae</taxon>
        <taxon>Eurotiales</taxon>
        <taxon>Aspergillaceae</taxon>
        <taxon>Penicillium</taxon>
    </lineage>
</organism>
<keyword evidence="3 4" id="KW-0472">Membrane</keyword>
<dbReference type="PANTHER" id="PTHR12483:SF120">
    <property type="entry name" value="HIGH-AFFINITY COPPER TRANSPORTER CTRA2"/>
    <property type="match status" value="1"/>
</dbReference>
<accession>A0A1V6TLA1</accession>
<dbReference type="AlphaFoldDB" id="A0A1V6TLA1"/>
<dbReference type="STRING" id="303698.A0A1V6TLA1"/>
<dbReference type="GO" id="GO:0005886">
    <property type="term" value="C:plasma membrane"/>
    <property type="evidence" value="ECO:0007669"/>
    <property type="project" value="TreeGrafter"/>
</dbReference>
<dbReference type="EMBL" id="MLKD01000005">
    <property type="protein sequence ID" value="OQE26764.1"/>
    <property type="molecule type" value="Genomic_DNA"/>
</dbReference>